<protein>
    <recommendedName>
        <fullName evidence="4">Clr5 domain-containing protein</fullName>
    </recommendedName>
</protein>
<proteinExistence type="predicted"/>
<feature type="region of interest" description="Disordered" evidence="1">
    <location>
        <begin position="33"/>
        <end position="72"/>
    </location>
</feature>
<dbReference type="Gene3D" id="1.25.40.10">
    <property type="entry name" value="Tetratricopeptide repeat domain"/>
    <property type="match status" value="1"/>
</dbReference>
<feature type="compositionally biased region" description="Low complexity" evidence="1">
    <location>
        <begin position="33"/>
        <end position="56"/>
    </location>
</feature>
<organism evidence="2 3">
    <name type="scientific">Cercophora scortea</name>
    <dbReference type="NCBI Taxonomy" id="314031"/>
    <lineage>
        <taxon>Eukaryota</taxon>
        <taxon>Fungi</taxon>
        <taxon>Dikarya</taxon>
        <taxon>Ascomycota</taxon>
        <taxon>Pezizomycotina</taxon>
        <taxon>Sordariomycetes</taxon>
        <taxon>Sordariomycetidae</taxon>
        <taxon>Sordariales</taxon>
        <taxon>Lasiosphaeriaceae</taxon>
        <taxon>Cercophora</taxon>
    </lineage>
</organism>
<dbReference type="AlphaFoldDB" id="A0AAE0IPB9"/>
<name>A0AAE0IPB9_9PEZI</name>
<evidence type="ECO:0000313" key="3">
    <source>
        <dbReference type="Proteomes" id="UP001286456"/>
    </source>
</evidence>
<keyword evidence="3" id="KW-1185">Reference proteome</keyword>
<accession>A0AAE0IPB9</accession>
<dbReference type="SUPFAM" id="SSF48452">
    <property type="entry name" value="TPR-like"/>
    <property type="match status" value="1"/>
</dbReference>
<dbReference type="InterPro" id="IPR011990">
    <property type="entry name" value="TPR-like_helical_dom_sf"/>
</dbReference>
<sequence>MYKTRFKRWGLWKNTKAADVAEVLRQTGETLTTSTTTTTTTTSTTTTVTTSTASTSPGQQQQHTPPPLPSASTTAQAQVFLVNGKHVDAHRVERYIRNRCRQYRLRPDALSASLIKRLSSTTTSKPTTSLLPLGLSLQNSALLTEESTYHVVSNYFDGSLASGRWQFAQDSDCDLCTEGGVEMSILVSEFHERFKLAAPLLADPVKHGSSGVKMARICFAELPHLLGGTPEYGAEEPVLLCLVLIVLQYIRKQGETLRWMEVQLARYIADLAASLPGGRPAKQVWALLRDSVMNRTLDDRLSLQINKVATEVCRRRLGPHHGKTIELLVLGTCNFDTDIAAHERMFIELREGLDALGTFDERHAGVRMNQATFYNMHGLFDKGRAVVRECVEDPWVLAQCARYRGLRYKLYWELGRSTEATGEMEEAEQAYRDSIRVAKMEAEENIGGTAEIMDGLVNLENCLRKMGKVAEAEEAVREREMWVKKGLEKVGEVEEPGF</sequence>
<evidence type="ECO:0008006" key="4">
    <source>
        <dbReference type="Google" id="ProtNLM"/>
    </source>
</evidence>
<comment type="caution">
    <text evidence="2">The sequence shown here is derived from an EMBL/GenBank/DDBJ whole genome shotgun (WGS) entry which is preliminary data.</text>
</comment>
<evidence type="ECO:0000313" key="2">
    <source>
        <dbReference type="EMBL" id="KAK3328649.1"/>
    </source>
</evidence>
<reference evidence="2" key="1">
    <citation type="journal article" date="2023" name="Mol. Phylogenet. Evol.">
        <title>Genome-scale phylogeny and comparative genomics of the fungal order Sordariales.</title>
        <authorList>
            <person name="Hensen N."/>
            <person name="Bonometti L."/>
            <person name="Westerberg I."/>
            <person name="Brannstrom I.O."/>
            <person name="Guillou S."/>
            <person name="Cros-Aarteil S."/>
            <person name="Calhoun S."/>
            <person name="Haridas S."/>
            <person name="Kuo A."/>
            <person name="Mondo S."/>
            <person name="Pangilinan J."/>
            <person name="Riley R."/>
            <person name="LaButti K."/>
            <person name="Andreopoulos B."/>
            <person name="Lipzen A."/>
            <person name="Chen C."/>
            <person name="Yan M."/>
            <person name="Daum C."/>
            <person name="Ng V."/>
            <person name="Clum A."/>
            <person name="Steindorff A."/>
            <person name="Ohm R.A."/>
            <person name="Martin F."/>
            <person name="Silar P."/>
            <person name="Natvig D.O."/>
            <person name="Lalanne C."/>
            <person name="Gautier V."/>
            <person name="Ament-Velasquez S.L."/>
            <person name="Kruys A."/>
            <person name="Hutchinson M.I."/>
            <person name="Powell A.J."/>
            <person name="Barry K."/>
            <person name="Miller A.N."/>
            <person name="Grigoriev I.V."/>
            <person name="Debuchy R."/>
            <person name="Gladieux P."/>
            <person name="Hiltunen Thoren M."/>
            <person name="Johannesson H."/>
        </authorList>
    </citation>
    <scope>NUCLEOTIDE SEQUENCE</scope>
    <source>
        <strain evidence="2">SMH4131-1</strain>
    </source>
</reference>
<dbReference type="Proteomes" id="UP001286456">
    <property type="component" value="Unassembled WGS sequence"/>
</dbReference>
<evidence type="ECO:0000256" key="1">
    <source>
        <dbReference type="SAM" id="MobiDB-lite"/>
    </source>
</evidence>
<gene>
    <name evidence="2" type="ORF">B0T19DRAFT_196439</name>
</gene>
<reference evidence="2" key="2">
    <citation type="submission" date="2023-06" db="EMBL/GenBank/DDBJ databases">
        <authorList>
            <consortium name="Lawrence Berkeley National Laboratory"/>
            <person name="Haridas S."/>
            <person name="Hensen N."/>
            <person name="Bonometti L."/>
            <person name="Westerberg I."/>
            <person name="Brannstrom I.O."/>
            <person name="Guillou S."/>
            <person name="Cros-Aarteil S."/>
            <person name="Calhoun S."/>
            <person name="Kuo A."/>
            <person name="Mondo S."/>
            <person name="Pangilinan J."/>
            <person name="Riley R."/>
            <person name="Labutti K."/>
            <person name="Andreopoulos B."/>
            <person name="Lipzen A."/>
            <person name="Chen C."/>
            <person name="Yanf M."/>
            <person name="Daum C."/>
            <person name="Ng V."/>
            <person name="Clum A."/>
            <person name="Steindorff A."/>
            <person name="Ohm R."/>
            <person name="Martin F."/>
            <person name="Silar P."/>
            <person name="Natvig D."/>
            <person name="Lalanne C."/>
            <person name="Gautier V."/>
            <person name="Ament-Velasquez S.L."/>
            <person name="Kruys A."/>
            <person name="Hutchinson M.I."/>
            <person name="Powell A.J."/>
            <person name="Barry K."/>
            <person name="Miller A.N."/>
            <person name="Grigoriev I.V."/>
            <person name="Debuchy R."/>
            <person name="Gladieux P."/>
            <person name="Thoren M.H."/>
            <person name="Johannesson H."/>
        </authorList>
    </citation>
    <scope>NUCLEOTIDE SEQUENCE</scope>
    <source>
        <strain evidence="2">SMH4131-1</strain>
    </source>
</reference>
<dbReference type="EMBL" id="JAUEPO010000003">
    <property type="protein sequence ID" value="KAK3328649.1"/>
    <property type="molecule type" value="Genomic_DNA"/>
</dbReference>